<dbReference type="GO" id="GO:0016747">
    <property type="term" value="F:acyltransferase activity, transferring groups other than amino-acyl groups"/>
    <property type="evidence" value="ECO:0007669"/>
    <property type="project" value="InterPro"/>
</dbReference>
<organism evidence="4">
    <name type="scientific">Cupriavidus necator</name>
    <name type="common">Alcaligenes eutrophus</name>
    <name type="synonym">Ralstonia eutropha</name>
    <dbReference type="NCBI Taxonomy" id="106590"/>
    <lineage>
        <taxon>Bacteria</taxon>
        <taxon>Pseudomonadati</taxon>
        <taxon>Pseudomonadota</taxon>
        <taxon>Betaproteobacteria</taxon>
        <taxon>Burkholderiales</taxon>
        <taxon>Burkholderiaceae</taxon>
        <taxon>Cupriavidus</taxon>
    </lineage>
</organism>
<evidence type="ECO:0000313" key="4">
    <source>
        <dbReference type="EMBL" id="SCU86193.1"/>
    </source>
</evidence>
<gene>
    <name evidence="4" type="ORF">CNECB9_4530012</name>
</gene>
<dbReference type="InterPro" id="IPR016181">
    <property type="entry name" value="Acyl_CoA_acyltransferase"/>
</dbReference>
<dbReference type="AlphaFoldDB" id="A0A1K0IMA2"/>
<keyword evidence="2" id="KW-0012">Acyltransferase</keyword>
<dbReference type="PANTHER" id="PTHR43877">
    <property type="entry name" value="AMINOALKYLPHOSPHONATE N-ACETYLTRANSFERASE-RELATED-RELATED"/>
    <property type="match status" value="1"/>
</dbReference>
<feature type="domain" description="N-acetyltransferase" evidence="3">
    <location>
        <begin position="3"/>
        <end position="146"/>
    </location>
</feature>
<evidence type="ECO:0000256" key="1">
    <source>
        <dbReference type="ARBA" id="ARBA00022679"/>
    </source>
</evidence>
<dbReference type="CDD" id="cd04301">
    <property type="entry name" value="NAT_SF"/>
    <property type="match status" value="1"/>
</dbReference>
<dbReference type="EMBL" id="FMSH01000394">
    <property type="protein sequence ID" value="SCU86193.1"/>
    <property type="molecule type" value="Genomic_DNA"/>
</dbReference>
<reference evidence="4" key="1">
    <citation type="submission" date="2016-09" db="EMBL/GenBank/DDBJ databases">
        <authorList>
            <person name="Capua I."/>
            <person name="De Benedictis P."/>
            <person name="Joannis T."/>
            <person name="Lombin L.H."/>
            <person name="Cattoli G."/>
        </authorList>
    </citation>
    <scope>NUCLEOTIDE SEQUENCE</scope>
    <source>
        <strain evidence="4">B9</strain>
    </source>
</reference>
<dbReference type="InterPro" id="IPR050832">
    <property type="entry name" value="Bact_Acetyltransf"/>
</dbReference>
<dbReference type="RefSeq" id="WP_340528016.1">
    <property type="nucleotide sequence ID" value="NZ_FMSH01000394.1"/>
</dbReference>
<dbReference type="Pfam" id="PF13527">
    <property type="entry name" value="Acetyltransf_9"/>
    <property type="match status" value="1"/>
</dbReference>
<name>A0A1K0IMA2_CUPNE</name>
<proteinExistence type="predicted"/>
<protein>
    <submittedName>
        <fullName evidence="4">Acetyltransferase</fullName>
    </submittedName>
</protein>
<sequence length="168" mass="17300">MSVQIRPETPSDTDAIARLTTAAFLTAPHTSHTEAFVVNALRRAGQLTVSLVAQAGDRLVGHVAISPVTVSSGAAGWYGLGPISVAPDLQGQGIGSQLMRASLDQLRSLGAAGCVVLGDPGYYGRFGFAARPGLVLNGVPPEYFQALAFDGGYPAGSVQYHDAFNATA</sequence>
<evidence type="ECO:0000259" key="3">
    <source>
        <dbReference type="PROSITE" id="PS51186"/>
    </source>
</evidence>
<accession>A0A1K0IMA2</accession>
<evidence type="ECO:0000256" key="2">
    <source>
        <dbReference type="ARBA" id="ARBA00023315"/>
    </source>
</evidence>
<dbReference type="Gene3D" id="3.40.630.30">
    <property type="match status" value="1"/>
</dbReference>
<dbReference type="PROSITE" id="PS51186">
    <property type="entry name" value="GNAT"/>
    <property type="match status" value="1"/>
</dbReference>
<dbReference type="SUPFAM" id="SSF55729">
    <property type="entry name" value="Acyl-CoA N-acyltransferases (Nat)"/>
    <property type="match status" value="1"/>
</dbReference>
<dbReference type="InterPro" id="IPR000182">
    <property type="entry name" value="GNAT_dom"/>
</dbReference>
<keyword evidence="1 4" id="KW-0808">Transferase</keyword>